<evidence type="ECO:0000256" key="1">
    <source>
        <dbReference type="SAM" id="Phobius"/>
    </source>
</evidence>
<accession>A0ABV7XBQ9</accession>
<keyword evidence="3" id="KW-1185">Reference proteome</keyword>
<dbReference type="RefSeq" id="WP_380860012.1">
    <property type="nucleotide sequence ID" value="NZ_JBHRXV010000006.1"/>
</dbReference>
<sequence length="44" mass="4781">MERHRTGIRRMVELLAILVLALAVAVPIADRLHPSEPPLAAPAD</sequence>
<keyword evidence="1" id="KW-0812">Transmembrane</keyword>
<reference evidence="3" key="1">
    <citation type="journal article" date="2019" name="Int. J. Syst. Evol. Microbiol.">
        <title>The Global Catalogue of Microorganisms (GCM) 10K type strain sequencing project: providing services to taxonomists for standard genome sequencing and annotation.</title>
        <authorList>
            <consortium name="The Broad Institute Genomics Platform"/>
            <consortium name="The Broad Institute Genome Sequencing Center for Infectious Disease"/>
            <person name="Wu L."/>
            <person name="Ma J."/>
        </authorList>
    </citation>
    <scope>NUCLEOTIDE SEQUENCE [LARGE SCALE GENOMIC DNA]</scope>
    <source>
        <strain evidence="3">KCTC 42644</strain>
    </source>
</reference>
<proteinExistence type="predicted"/>
<protein>
    <submittedName>
        <fullName evidence="2">Uncharacterized protein</fullName>
    </submittedName>
</protein>
<evidence type="ECO:0000313" key="2">
    <source>
        <dbReference type="EMBL" id="MFC3712678.1"/>
    </source>
</evidence>
<organism evidence="2 3">
    <name type="scientific">Sphingoaurantiacus capsulatus</name>
    <dbReference type="NCBI Taxonomy" id="1771310"/>
    <lineage>
        <taxon>Bacteria</taxon>
        <taxon>Pseudomonadati</taxon>
        <taxon>Pseudomonadota</taxon>
        <taxon>Alphaproteobacteria</taxon>
        <taxon>Sphingomonadales</taxon>
        <taxon>Sphingosinicellaceae</taxon>
        <taxon>Sphingoaurantiacus</taxon>
    </lineage>
</organism>
<evidence type="ECO:0000313" key="3">
    <source>
        <dbReference type="Proteomes" id="UP001595615"/>
    </source>
</evidence>
<comment type="caution">
    <text evidence="2">The sequence shown here is derived from an EMBL/GenBank/DDBJ whole genome shotgun (WGS) entry which is preliminary data.</text>
</comment>
<dbReference type="Proteomes" id="UP001595615">
    <property type="component" value="Unassembled WGS sequence"/>
</dbReference>
<dbReference type="EMBL" id="JBHRXV010000006">
    <property type="protein sequence ID" value="MFC3712678.1"/>
    <property type="molecule type" value="Genomic_DNA"/>
</dbReference>
<name>A0ABV7XBQ9_9SPHN</name>
<keyword evidence="1" id="KW-0472">Membrane</keyword>
<keyword evidence="1" id="KW-1133">Transmembrane helix</keyword>
<feature type="transmembrane region" description="Helical" evidence="1">
    <location>
        <begin position="12"/>
        <end position="29"/>
    </location>
</feature>
<gene>
    <name evidence="2" type="ORF">ACFOMD_08860</name>
</gene>